<reference evidence="1 2" key="2">
    <citation type="journal article" date="2013" name="Plant Cell Physiol.">
        <title>Rice Annotation Project Database (RAP-DB): an integrative and interactive database for rice genomics.</title>
        <authorList>
            <person name="Sakai H."/>
            <person name="Lee S.S."/>
            <person name="Tanaka T."/>
            <person name="Numa H."/>
            <person name="Kim J."/>
            <person name="Kawahara Y."/>
            <person name="Wakimoto H."/>
            <person name="Yang C.C."/>
            <person name="Iwamoto M."/>
            <person name="Abe T."/>
            <person name="Yamada Y."/>
            <person name="Muto A."/>
            <person name="Inokuchi H."/>
            <person name="Ikemura T."/>
            <person name="Matsumoto T."/>
            <person name="Sasaki T."/>
            <person name="Itoh T."/>
        </authorList>
    </citation>
    <scope>NUCLEOTIDE SEQUENCE [LARGE SCALE GENOMIC DNA]</scope>
    <source>
        <strain evidence="2">cv. Nipponbare</strain>
    </source>
</reference>
<evidence type="ECO:0000313" key="1">
    <source>
        <dbReference type="EMBL" id="BAT03739.1"/>
    </source>
</evidence>
<gene>
    <name evidence="1" type="ordered locus">Os08g0136001</name>
    <name evidence="1" type="ORF">OSNPB_080136001</name>
</gene>
<organism evidence="1 2">
    <name type="scientific">Oryza sativa subsp. japonica</name>
    <name type="common">Rice</name>
    <dbReference type="NCBI Taxonomy" id="39947"/>
    <lineage>
        <taxon>Eukaryota</taxon>
        <taxon>Viridiplantae</taxon>
        <taxon>Streptophyta</taxon>
        <taxon>Embryophyta</taxon>
        <taxon>Tracheophyta</taxon>
        <taxon>Spermatophyta</taxon>
        <taxon>Magnoliopsida</taxon>
        <taxon>Liliopsida</taxon>
        <taxon>Poales</taxon>
        <taxon>Poaceae</taxon>
        <taxon>BOP clade</taxon>
        <taxon>Oryzoideae</taxon>
        <taxon>Oryzeae</taxon>
        <taxon>Oryzinae</taxon>
        <taxon>Oryza</taxon>
        <taxon>Oryza sativa</taxon>
    </lineage>
</organism>
<protein>
    <submittedName>
        <fullName evidence="1">Os08g0136001 protein</fullName>
    </submittedName>
</protein>
<dbReference type="eggNOG" id="ENOG502R707">
    <property type="taxonomic scope" value="Eukaryota"/>
</dbReference>
<dbReference type="PaxDb" id="39947-A0A0P0XBG6"/>
<dbReference type="Proteomes" id="UP000059680">
    <property type="component" value="Chromosome 8"/>
</dbReference>
<sequence length="104" mass="12054">MIHGELPLLPLSKWQHVCQCLHHSQQPPLQSFLYLDHQRTHGRDPWRLIHHQHKQPRHQACHPTSPWPVYGSPCQSPYGTLSPSSGMDADQQLIPKCSECSQHW</sequence>
<dbReference type="InParanoid" id="A0A0P0XBG6"/>
<keyword evidence="2" id="KW-1185">Reference proteome</keyword>
<dbReference type="Gramene" id="Os08t0136001-00">
    <property type="protein sequence ID" value="Os08t0136001-00"/>
    <property type="gene ID" value="Os08g0136001"/>
</dbReference>
<evidence type="ECO:0000313" key="2">
    <source>
        <dbReference type="Proteomes" id="UP000059680"/>
    </source>
</evidence>
<reference evidence="2" key="1">
    <citation type="journal article" date="2005" name="Nature">
        <title>The map-based sequence of the rice genome.</title>
        <authorList>
            <consortium name="International rice genome sequencing project (IRGSP)"/>
            <person name="Matsumoto T."/>
            <person name="Wu J."/>
            <person name="Kanamori H."/>
            <person name="Katayose Y."/>
            <person name="Fujisawa M."/>
            <person name="Namiki N."/>
            <person name="Mizuno H."/>
            <person name="Yamamoto K."/>
            <person name="Antonio B.A."/>
            <person name="Baba T."/>
            <person name="Sakata K."/>
            <person name="Nagamura Y."/>
            <person name="Aoki H."/>
            <person name="Arikawa K."/>
            <person name="Arita K."/>
            <person name="Bito T."/>
            <person name="Chiden Y."/>
            <person name="Fujitsuka N."/>
            <person name="Fukunaka R."/>
            <person name="Hamada M."/>
            <person name="Harada C."/>
            <person name="Hayashi A."/>
            <person name="Hijishita S."/>
            <person name="Honda M."/>
            <person name="Hosokawa S."/>
            <person name="Ichikawa Y."/>
            <person name="Idonuma A."/>
            <person name="Iijima M."/>
            <person name="Ikeda M."/>
            <person name="Ikeno M."/>
            <person name="Ito K."/>
            <person name="Ito S."/>
            <person name="Ito T."/>
            <person name="Ito Y."/>
            <person name="Ito Y."/>
            <person name="Iwabuchi A."/>
            <person name="Kamiya K."/>
            <person name="Karasawa W."/>
            <person name="Kurita K."/>
            <person name="Katagiri S."/>
            <person name="Kikuta A."/>
            <person name="Kobayashi H."/>
            <person name="Kobayashi N."/>
            <person name="Machita K."/>
            <person name="Maehara T."/>
            <person name="Masukawa M."/>
            <person name="Mizubayashi T."/>
            <person name="Mukai Y."/>
            <person name="Nagasaki H."/>
            <person name="Nagata Y."/>
            <person name="Naito S."/>
            <person name="Nakashima M."/>
            <person name="Nakama Y."/>
            <person name="Nakamichi Y."/>
            <person name="Nakamura M."/>
            <person name="Meguro A."/>
            <person name="Negishi M."/>
            <person name="Ohta I."/>
            <person name="Ohta T."/>
            <person name="Okamoto M."/>
            <person name="Ono N."/>
            <person name="Saji S."/>
            <person name="Sakaguchi M."/>
            <person name="Sakai K."/>
            <person name="Shibata M."/>
            <person name="Shimokawa T."/>
            <person name="Song J."/>
            <person name="Takazaki Y."/>
            <person name="Terasawa K."/>
            <person name="Tsugane M."/>
            <person name="Tsuji K."/>
            <person name="Ueda S."/>
            <person name="Waki K."/>
            <person name="Yamagata H."/>
            <person name="Yamamoto M."/>
            <person name="Yamamoto S."/>
            <person name="Yamane H."/>
            <person name="Yoshiki S."/>
            <person name="Yoshihara R."/>
            <person name="Yukawa K."/>
            <person name="Zhong H."/>
            <person name="Yano M."/>
            <person name="Yuan Q."/>
            <person name="Ouyang S."/>
            <person name="Liu J."/>
            <person name="Jones K.M."/>
            <person name="Gansberger K."/>
            <person name="Moffat K."/>
            <person name="Hill J."/>
            <person name="Bera J."/>
            <person name="Fadrosh D."/>
            <person name="Jin S."/>
            <person name="Johri S."/>
            <person name="Kim M."/>
            <person name="Overton L."/>
            <person name="Reardon M."/>
            <person name="Tsitrin T."/>
            <person name="Vuong H."/>
            <person name="Weaver B."/>
            <person name="Ciecko A."/>
            <person name="Tallon L."/>
            <person name="Jackson J."/>
            <person name="Pai G."/>
            <person name="Aken S.V."/>
            <person name="Utterback T."/>
            <person name="Reidmuller S."/>
            <person name="Feldblyum T."/>
            <person name="Hsiao J."/>
            <person name="Zismann V."/>
            <person name="Iobst S."/>
            <person name="de Vazeille A.R."/>
            <person name="Buell C.R."/>
            <person name="Ying K."/>
            <person name="Li Y."/>
            <person name="Lu T."/>
            <person name="Huang Y."/>
            <person name="Zhao Q."/>
            <person name="Feng Q."/>
            <person name="Zhang L."/>
            <person name="Zhu J."/>
            <person name="Weng Q."/>
            <person name="Mu J."/>
            <person name="Lu Y."/>
            <person name="Fan D."/>
            <person name="Liu Y."/>
            <person name="Guan J."/>
            <person name="Zhang Y."/>
            <person name="Yu S."/>
            <person name="Liu X."/>
            <person name="Zhang Y."/>
            <person name="Hong G."/>
            <person name="Han B."/>
            <person name="Choisne N."/>
            <person name="Demange N."/>
            <person name="Orjeda G."/>
            <person name="Samain S."/>
            <person name="Cattolico L."/>
            <person name="Pelletier E."/>
            <person name="Couloux A."/>
            <person name="Segurens B."/>
            <person name="Wincker P."/>
            <person name="D'Hont A."/>
            <person name="Scarpelli C."/>
            <person name="Weissenbach J."/>
            <person name="Salanoubat M."/>
            <person name="Quetier F."/>
            <person name="Yu Y."/>
            <person name="Kim H.R."/>
            <person name="Rambo T."/>
            <person name="Currie J."/>
            <person name="Collura K."/>
            <person name="Luo M."/>
            <person name="Yang T."/>
            <person name="Ammiraju J.S.S."/>
            <person name="Engler F."/>
            <person name="Soderlund C."/>
            <person name="Wing R.A."/>
            <person name="Palmer L.E."/>
            <person name="de la Bastide M."/>
            <person name="Spiegel L."/>
            <person name="Nascimento L."/>
            <person name="Zutavern T."/>
            <person name="O'Shaughnessy A."/>
            <person name="Dike S."/>
            <person name="Dedhia N."/>
            <person name="Preston R."/>
            <person name="Balija V."/>
            <person name="McCombie W.R."/>
            <person name="Chow T."/>
            <person name="Chen H."/>
            <person name="Chung M."/>
            <person name="Chen C."/>
            <person name="Shaw J."/>
            <person name="Wu H."/>
            <person name="Hsiao K."/>
            <person name="Chao Y."/>
            <person name="Chu M."/>
            <person name="Cheng C."/>
            <person name="Hour A."/>
            <person name="Lee P."/>
            <person name="Lin S."/>
            <person name="Lin Y."/>
            <person name="Liou J."/>
            <person name="Liu S."/>
            <person name="Hsing Y."/>
            <person name="Raghuvanshi S."/>
            <person name="Mohanty A."/>
            <person name="Bharti A.K."/>
            <person name="Gaur A."/>
            <person name="Gupta V."/>
            <person name="Kumar D."/>
            <person name="Ravi V."/>
            <person name="Vij S."/>
            <person name="Kapur A."/>
            <person name="Khurana P."/>
            <person name="Khurana P."/>
            <person name="Khurana J.P."/>
            <person name="Tyagi A.K."/>
            <person name="Gaikwad K."/>
            <person name="Singh A."/>
            <person name="Dalal V."/>
            <person name="Srivastava S."/>
            <person name="Dixit A."/>
            <person name="Pal A.K."/>
            <person name="Ghazi I.A."/>
            <person name="Yadav M."/>
            <person name="Pandit A."/>
            <person name="Bhargava A."/>
            <person name="Sureshbabu K."/>
            <person name="Batra K."/>
            <person name="Sharma T.R."/>
            <person name="Mohapatra T."/>
            <person name="Singh N.K."/>
            <person name="Messing J."/>
            <person name="Nelson A.B."/>
            <person name="Fuks G."/>
            <person name="Kavchok S."/>
            <person name="Keizer G."/>
            <person name="Linton E."/>
            <person name="Llaca V."/>
            <person name="Song R."/>
            <person name="Tanyolac B."/>
            <person name="Young S."/>
            <person name="Ho-Il K."/>
            <person name="Hahn J.H."/>
            <person name="Sangsakoo G."/>
            <person name="Vanavichit A."/>
            <person name="de Mattos Luiz.A.T."/>
            <person name="Zimmer P.D."/>
            <person name="Malone G."/>
            <person name="Dellagostin O."/>
            <person name="de Oliveira A.C."/>
            <person name="Bevan M."/>
            <person name="Bancroft I."/>
            <person name="Minx P."/>
            <person name="Cordum H."/>
            <person name="Wilson R."/>
            <person name="Cheng Z."/>
            <person name="Jin W."/>
            <person name="Jiang J."/>
            <person name="Leong S.A."/>
            <person name="Iwama H."/>
            <person name="Gojobori T."/>
            <person name="Itoh T."/>
            <person name="Niimura Y."/>
            <person name="Fujii Y."/>
            <person name="Habara T."/>
            <person name="Sakai H."/>
            <person name="Sato Y."/>
            <person name="Wilson G."/>
            <person name="Kumar K."/>
            <person name="McCouch S."/>
            <person name="Juretic N."/>
            <person name="Hoen D."/>
            <person name="Wright S."/>
            <person name="Bruskiewich R."/>
            <person name="Bureau T."/>
            <person name="Miyao A."/>
            <person name="Hirochika H."/>
            <person name="Nishikawa T."/>
            <person name="Kadowaki K."/>
            <person name="Sugiura M."/>
            <person name="Burr B."/>
            <person name="Sasaki T."/>
        </authorList>
    </citation>
    <scope>NUCLEOTIDE SEQUENCE [LARGE SCALE GENOMIC DNA]</scope>
    <source>
        <strain evidence="2">cv. Nipponbare</strain>
    </source>
</reference>
<reference evidence="1 2" key="3">
    <citation type="journal article" date="2013" name="Rice">
        <title>Improvement of the Oryza sativa Nipponbare reference genome using next generation sequence and optical map data.</title>
        <authorList>
            <person name="Kawahara Y."/>
            <person name="de la Bastide M."/>
            <person name="Hamilton J.P."/>
            <person name="Kanamori H."/>
            <person name="McCombie W.R."/>
            <person name="Ouyang S."/>
            <person name="Schwartz D.C."/>
            <person name="Tanaka T."/>
            <person name="Wu J."/>
            <person name="Zhou S."/>
            <person name="Childs K.L."/>
            <person name="Davidson R.M."/>
            <person name="Lin H."/>
            <person name="Quesada-Ocampo L."/>
            <person name="Vaillancourt B."/>
            <person name="Sakai H."/>
            <person name="Lee S.S."/>
            <person name="Kim J."/>
            <person name="Numa H."/>
            <person name="Itoh T."/>
            <person name="Buell C.R."/>
            <person name="Matsumoto T."/>
        </authorList>
    </citation>
    <scope>NUCLEOTIDE SEQUENCE [LARGE SCALE GENOMIC DNA]</scope>
    <source>
        <strain evidence="2">cv. Nipponbare</strain>
    </source>
</reference>
<proteinExistence type="predicted"/>
<accession>A0A0P0XBG6</accession>
<dbReference type="AlphaFoldDB" id="A0A0P0XBG6"/>
<name>A0A0P0XBG6_ORYSJ</name>
<dbReference type="EMBL" id="AP014964">
    <property type="protein sequence ID" value="BAT03739.1"/>
    <property type="molecule type" value="Genomic_DNA"/>
</dbReference>